<dbReference type="InterPro" id="IPR044865">
    <property type="entry name" value="MRH_dom"/>
</dbReference>
<feature type="domain" description="MRH" evidence="10">
    <location>
        <begin position="165"/>
        <end position="330"/>
    </location>
</feature>
<evidence type="ECO:0000256" key="8">
    <source>
        <dbReference type="SAM" id="MobiDB-lite"/>
    </source>
</evidence>
<evidence type="ECO:0000256" key="6">
    <source>
        <dbReference type="ARBA" id="ARBA00022824"/>
    </source>
</evidence>
<protein>
    <recommendedName>
        <fullName evidence="3">Protein OS-9 homolog</fullName>
    </recommendedName>
</protein>
<dbReference type="AlphaFoldDB" id="A0A1R1YM49"/>
<evidence type="ECO:0000256" key="2">
    <source>
        <dbReference type="ARBA" id="ARBA00009918"/>
    </source>
</evidence>
<comment type="caution">
    <text evidence="11">The sequence shown here is derived from an EMBL/GenBank/DDBJ whole genome shotgun (WGS) entry which is preliminary data.</text>
</comment>
<dbReference type="Gene3D" id="2.70.130.10">
    <property type="entry name" value="Mannose-6-phosphate receptor binding domain"/>
    <property type="match status" value="1"/>
</dbReference>
<keyword evidence="12" id="KW-1185">Reference proteome</keyword>
<feature type="region of interest" description="Disordered" evidence="8">
    <location>
        <begin position="542"/>
        <end position="572"/>
    </location>
</feature>
<evidence type="ECO:0000256" key="4">
    <source>
        <dbReference type="ARBA" id="ARBA00022729"/>
    </source>
</evidence>
<comment type="subcellular location">
    <subcellularLocation>
        <location evidence="1">Endoplasmic reticulum membrane</location>
        <topology evidence="1">Peripheral membrane protein</topology>
        <orientation evidence="1">Lumenal side</orientation>
    </subcellularLocation>
</comment>
<keyword evidence="4 9" id="KW-0732">Signal</keyword>
<dbReference type="GO" id="GO:0030246">
    <property type="term" value="F:carbohydrate binding"/>
    <property type="evidence" value="ECO:0007669"/>
    <property type="project" value="UniProtKB-KW"/>
</dbReference>
<evidence type="ECO:0000256" key="7">
    <source>
        <dbReference type="ARBA" id="ARBA00023157"/>
    </source>
</evidence>
<dbReference type="InterPro" id="IPR009011">
    <property type="entry name" value="Man6P_isomerase_rcpt-bd_dom_sf"/>
</dbReference>
<reference evidence="12" key="1">
    <citation type="submission" date="2017-01" db="EMBL/GenBank/DDBJ databases">
        <authorList>
            <person name="Wang Y."/>
            <person name="White M."/>
            <person name="Kvist S."/>
            <person name="Moncalvo J.-M."/>
        </authorList>
    </citation>
    <scope>NUCLEOTIDE SEQUENCE [LARGE SCALE GENOMIC DNA]</scope>
    <source>
        <strain evidence="12">ID-206-W2</strain>
    </source>
</reference>
<dbReference type="InterPro" id="IPR012913">
    <property type="entry name" value="OS9-like_dom"/>
</dbReference>
<dbReference type="EMBL" id="LSSM01000768">
    <property type="protein sequence ID" value="OMJ27943.1"/>
    <property type="molecule type" value="Genomic_DNA"/>
</dbReference>
<keyword evidence="7" id="KW-1015">Disulfide bond</keyword>
<keyword evidence="6" id="KW-0256">Endoplasmic reticulum</keyword>
<proteinExistence type="inferred from homology"/>
<accession>A0A1R1YM49</accession>
<dbReference type="GO" id="GO:0030970">
    <property type="term" value="P:retrograde protein transport, ER to cytosol"/>
    <property type="evidence" value="ECO:0007669"/>
    <property type="project" value="TreeGrafter"/>
</dbReference>
<evidence type="ECO:0000313" key="12">
    <source>
        <dbReference type="Proteomes" id="UP000187429"/>
    </source>
</evidence>
<keyword evidence="5" id="KW-0430">Lectin</keyword>
<evidence type="ECO:0000256" key="1">
    <source>
        <dbReference type="ARBA" id="ARBA00004367"/>
    </source>
</evidence>
<dbReference type="PANTHER" id="PTHR15414:SF0">
    <property type="entry name" value="ENDOPLASMIC RETICULUM LECTIN 1"/>
    <property type="match status" value="1"/>
</dbReference>
<dbReference type="SUPFAM" id="SSF50911">
    <property type="entry name" value="Mannose 6-phosphate receptor domain"/>
    <property type="match status" value="1"/>
</dbReference>
<dbReference type="OrthoDB" id="448954at2759"/>
<comment type="similarity">
    <text evidence="2">Belongs to the OS-9 family.</text>
</comment>
<evidence type="ECO:0000256" key="9">
    <source>
        <dbReference type="SAM" id="SignalP"/>
    </source>
</evidence>
<evidence type="ECO:0000259" key="10">
    <source>
        <dbReference type="PROSITE" id="PS51914"/>
    </source>
</evidence>
<feature type="chain" id="PRO_5013294625" description="Protein OS-9 homolog" evidence="9">
    <location>
        <begin position="24"/>
        <end position="572"/>
    </location>
</feature>
<dbReference type="GO" id="GO:0005788">
    <property type="term" value="C:endoplasmic reticulum lumen"/>
    <property type="evidence" value="ECO:0007669"/>
    <property type="project" value="TreeGrafter"/>
</dbReference>
<dbReference type="PANTHER" id="PTHR15414">
    <property type="entry name" value="OS-9-RELATED"/>
    <property type="match status" value="1"/>
</dbReference>
<feature type="signal peptide" evidence="9">
    <location>
        <begin position="1"/>
        <end position="23"/>
    </location>
</feature>
<evidence type="ECO:0000256" key="3">
    <source>
        <dbReference type="ARBA" id="ARBA00018727"/>
    </source>
</evidence>
<gene>
    <name evidence="11" type="ORF">AYI69_g2608</name>
</gene>
<dbReference type="Proteomes" id="UP000187429">
    <property type="component" value="Unassembled WGS sequence"/>
</dbReference>
<evidence type="ECO:0000313" key="11">
    <source>
        <dbReference type="EMBL" id="OMJ27943.1"/>
    </source>
</evidence>
<sequence>MYSYKHPFVALAFFNLLSFKINADSNPDAINGAEAYRGQLLEDLLEFPKHTIQYMTDPIQEKSVHSLIDQIKRFTQDFNVLYTTDKNSSSEVYKVENSPPDQPQLVTYTGQVFQTSFPKKLKFLCSIPRLNHSLIAEQNLDTELSPDEKQQLIKSALDSIQLMGDKCLIYPTPFWKYEFCPKKYVRQFYSLPPKNPDSKTSPVFMEYFLGRFSGLISADLHKKNQENSASPGSIYAKIDNSKNSLAQKGADNQNPAHPELKNTSLKRINNKLYISQFWDDGTTCEVTNKPRVIEIQYQCGRVNEDIIYQVSEVSTCNYLIVIHTKKLCKHNNFYDPLSSTQLDIKCWPVLNETEYANYVVSKDLFPNLSDHPIPLAIPNTIQKDSTHNLLAGDTDNTIAQKESRKLSENDLLEKLFNPGVTKKLKVIKIDKNGKIKIDDINDSTLGKLSTSSNNKNYNKVTLGLKPDPKKVENVDTPIENDPKNIQKEALDDLIAKITDKIISGDVSDLNLKDEIKNIDFDNLNADDVKDYNMDDLIKLIDSLEDKEDKKNDKDENENDKIKEPLDDIKDEL</sequence>
<dbReference type="GO" id="GO:0005789">
    <property type="term" value="C:endoplasmic reticulum membrane"/>
    <property type="evidence" value="ECO:0007669"/>
    <property type="project" value="UniProtKB-SubCell"/>
</dbReference>
<dbReference type="PROSITE" id="PS51914">
    <property type="entry name" value="MRH"/>
    <property type="match status" value="1"/>
</dbReference>
<dbReference type="InterPro" id="IPR045149">
    <property type="entry name" value="OS-9-like"/>
</dbReference>
<name>A0A1R1YM49_9FUNG</name>
<dbReference type="Pfam" id="PF07915">
    <property type="entry name" value="PRKCSH"/>
    <property type="match status" value="1"/>
</dbReference>
<organism evidence="11 12">
    <name type="scientific">Smittium culicis</name>
    <dbReference type="NCBI Taxonomy" id="133412"/>
    <lineage>
        <taxon>Eukaryota</taxon>
        <taxon>Fungi</taxon>
        <taxon>Fungi incertae sedis</taxon>
        <taxon>Zoopagomycota</taxon>
        <taxon>Kickxellomycotina</taxon>
        <taxon>Harpellomycetes</taxon>
        <taxon>Harpellales</taxon>
        <taxon>Legeriomycetaceae</taxon>
        <taxon>Smittium</taxon>
    </lineage>
</organism>
<evidence type="ECO:0000256" key="5">
    <source>
        <dbReference type="ARBA" id="ARBA00022734"/>
    </source>
</evidence>
<dbReference type="GO" id="GO:0030968">
    <property type="term" value="P:endoplasmic reticulum unfolded protein response"/>
    <property type="evidence" value="ECO:0007669"/>
    <property type="project" value="InterPro"/>
</dbReference>